<sequence>MSFLYLLFVACILHAQGDDVEDDGLCAGEVYDSSTHICCNETLTTPIPNRGRCCGSEAIDSEKFMCCNDVVNIRPCGNPDCCQGNTFDRTSHMCCNGVIRSRPSDNSRCCDTFSIDANNFLCCDGVTQRRKSPSYSCCGTLPVDLDLQICCYGAVHDRPAGFTGKTCAELEAFMNGGTLITTTLPSKGNSTCHECEDECKWEVPFWILLAALLSLLTLLGLAALYKFCCRHRDGLCSSGEDEEDIVDYMTDEYESGYDYEDEDDSGWGNEAGAVGGGAGGESGARRGRSRRKTTRIRVAPSPDPPASKVVIQEEPTVASPQGRASSAVTSGTDDVFETDTDDEGSSDDGERWMRRGRGHKNKASVSRFKYTIVD</sequence>
<dbReference type="OrthoDB" id="6134963at2759"/>
<dbReference type="EMBL" id="KB299669">
    <property type="protein sequence ID" value="ELU07674.1"/>
    <property type="molecule type" value="Genomic_DNA"/>
</dbReference>
<feature type="transmembrane region" description="Helical" evidence="2">
    <location>
        <begin position="205"/>
        <end position="225"/>
    </location>
</feature>
<dbReference type="Pfam" id="PF24748">
    <property type="entry name" value="Galaxin_repeat"/>
    <property type="match status" value="1"/>
</dbReference>
<accession>R7UMB6</accession>
<dbReference type="AlphaFoldDB" id="R7UMB6"/>
<feature type="domain" description="Galaxin-like repeats" evidence="4">
    <location>
        <begin position="26"/>
        <end position="153"/>
    </location>
</feature>
<reference evidence="7" key="1">
    <citation type="submission" date="2012-12" db="EMBL/GenBank/DDBJ databases">
        <authorList>
            <person name="Hellsten U."/>
            <person name="Grimwood J."/>
            <person name="Chapman J.A."/>
            <person name="Shapiro H."/>
            <person name="Aerts A."/>
            <person name="Otillar R.P."/>
            <person name="Terry A.Y."/>
            <person name="Boore J.L."/>
            <person name="Simakov O."/>
            <person name="Marletaz F."/>
            <person name="Cho S.-J."/>
            <person name="Edsinger-Gonzales E."/>
            <person name="Havlak P."/>
            <person name="Kuo D.-H."/>
            <person name="Larsson T."/>
            <person name="Lv J."/>
            <person name="Arendt D."/>
            <person name="Savage R."/>
            <person name="Osoegawa K."/>
            <person name="de Jong P."/>
            <person name="Lindberg D.R."/>
            <person name="Seaver E.C."/>
            <person name="Weisblat D.A."/>
            <person name="Putnam N.H."/>
            <person name="Grigoriev I.V."/>
            <person name="Rokhsar D.S."/>
        </authorList>
    </citation>
    <scope>NUCLEOTIDE SEQUENCE</scope>
    <source>
        <strain evidence="7">I ESC-2004</strain>
    </source>
</reference>
<evidence type="ECO:0000313" key="5">
    <source>
        <dbReference type="EMBL" id="ELU07674.1"/>
    </source>
</evidence>
<evidence type="ECO:0000313" key="7">
    <source>
        <dbReference type="Proteomes" id="UP000014760"/>
    </source>
</evidence>
<feature type="compositionally biased region" description="Acidic residues" evidence="1">
    <location>
        <begin position="334"/>
        <end position="347"/>
    </location>
</feature>
<dbReference type="EnsemblMetazoa" id="CapteT189041">
    <property type="protein sequence ID" value="CapteP189041"/>
    <property type="gene ID" value="CapteG189041"/>
</dbReference>
<reference evidence="6" key="3">
    <citation type="submission" date="2015-06" db="UniProtKB">
        <authorList>
            <consortium name="EnsemblMetazoa"/>
        </authorList>
    </citation>
    <scope>IDENTIFICATION</scope>
</reference>
<feature type="signal peptide" evidence="3">
    <location>
        <begin position="1"/>
        <end position="17"/>
    </location>
</feature>
<name>R7UMB6_CAPTE</name>
<dbReference type="PANTHER" id="PTHR34490:SF1">
    <property type="entry name" value="GALAXIN-LIKE"/>
    <property type="match status" value="1"/>
</dbReference>
<dbReference type="Proteomes" id="UP000014760">
    <property type="component" value="Unassembled WGS sequence"/>
</dbReference>
<gene>
    <name evidence="5" type="ORF">CAPTEDRAFT_189041</name>
</gene>
<keyword evidence="2" id="KW-0472">Membrane</keyword>
<dbReference type="InterPro" id="IPR055284">
    <property type="entry name" value="Galaxin-like"/>
</dbReference>
<feature type="region of interest" description="Disordered" evidence="1">
    <location>
        <begin position="257"/>
        <end position="365"/>
    </location>
</feature>
<organism evidence="5">
    <name type="scientific">Capitella teleta</name>
    <name type="common">Polychaete worm</name>
    <dbReference type="NCBI Taxonomy" id="283909"/>
    <lineage>
        <taxon>Eukaryota</taxon>
        <taxon>Metazoa</taxon>
        <taxon>Spiralia</taxon>
        <taxon>Lophotrochozoa</taxon>
        <taxon>Annelida</taxon>
        <taxon>Polychaeta</taxon>
        <taxon>Sedentaria</taxon>
        <taxon>Scolecida</taxon>
        <taxon>Capitellidae</taxon>
        <taxon>Capitella</taxon>
    </lineage>
</organism>
<reference evidence="5 7" key="2">
    <citation type="journal article" date="2013" name="Nature">
        <title>Insights into bilaterian evolution from three spiralian genomes.</title>
        <authorList>
            <person name="Simakov O."/>
            <person name="Marletaz F."/>
            <person name="Cho S.J."/>
            <person name="Edsinger-Gonzales E."/>
            <person name="Havlak P."/>
            <person name="Hellsten U."/>
            <person name="Kuo D.H."/>
            <person name="Larsson T."/>
            <person name="Lv J."/>
            <person name="Arendt D."/>
            <person name="Savage R."/>
            <person name="Osoegawa K."/>
            <person name="de Jong P."/>
            <person name="Grimwood J."/>
            <person name="Chapman J.A."/>
            <person name="Shapiro H."/>
            <person name="Aerts A."/>
            <person name="Otillar R.P."/>
            <person name="Terry A.Y."/>
            <person name="Boore J.L."/>
            <person name="Grigoriev I.V."/>
            <person name="Lindberg D.R."/>
            <person name="Seaver E.C."/>
            <person name="Weisblat D.A."/>
            <person name="Putnam N.H."/>
            <person name="Rokhsar D.S."/>
        </authorList>
    </citation>
    <scope>NUCLEOTIDE SEQUENCE</scope>
    <source>
        <strain evidence="5 7">I ESC-2004</strain>
    </source>
</reference>
<feature type="chain" id="PRO_5008788146" description="Galaxin-like repeats domain-containing protein" evidence="3">
    <location>
        <begin position="18"/>
        <end position="374"/>
    </location>
</feature>
<dbReference type="PANTHER" id="PTHR34490">
    <property type="entry name" value="PROTEIN CBG12054-RELATED"/>
    <property type="match status" value="1"/>
</dbReference>
<dbReference type="HOGENOM" id="CLU_740198_0_0_1"/>
<feature type="compositionally biased region" description="Basic residues" evidence="1">
    <location>
        <begin position="285"/>
        <end position="295"/>
    </location>
</feature>
<evidence type="ECO:0000256" key="1">
    <source>
        <dbReference type="SAM" id="MobiDB-lite"/>
    </source>
</evidence>
<protein>
    <recommendedName>
        <fullName evidence="4">Galaxin-like repeats domain-containing protein</fullName>
    </recommendedName>
</protein>
<evidence type="ECO:0000256" key="3">
    <source>
        <dbReference type="SAM" id="SignalP"/>
    </source>
</evidence>
<dbReference type="InterPro" id="IPR056601">
    <property type="entry name" value="Galaxin_dom"/>
</dbReference>
<keyword evidence="3" id="KW-0732">Signal</keyword>
<feature type="compositionally biased region" description="Polar residues" evidence="1">
    <location>
        <begin position="318"/>
        <end position="331"/>
    </location>
</feature>
<evidence type="ECO:0000256" key="2">
    <source>
        <dbReference type="SAM" id="Phobius"/>
    </source>
</evidence>
<keyword evidence="7" id="KW-1185">Reference proteome</keyword>
<proteinExistence type="predicted"/>
<evidence type="ECO:0000259" key="4">
    <source>
        <dbReference type="Pfam" id="PF24748"/>
    </source>
</evidence>
<feature type="compositionally biased region" description="Gly residues" evidence="1">
    <location>
        <begin position="273"/>
        <end position="282"/>
    </location>
</feature>
<dbReference type="EMBL" id="AMQN01006973">
    <property type="status" value="NOT_ANNOTATED_CDS"/>
    <property type="molecule type" value="Genomic_DNA"/>
</dbReference>
<keyword evidence="2" id="KW-1133">Transmembrane helix</keyword>
<evidence type="ECO:0000313" key="6">
    <source>
        <dbReference type="EnsemblMetazoa" id="CapteP189041"/>
    </source>
</evidence>
<keyword evidence="2" id="KW-0812">Transmembrane</keyword>